<proteinExistence type="predicted"/>
<dbReference type="Proteomes" id="UP000278031">
    <property type="component" value="Unassembled WGS sequence"/>
</dbReference>
<evidence type="ECO:0000313" key="2">
    <source>
        <dbReference type="Proteomes" id="UP000278031"/>
    </source>
</evidence>
<comment type="caution">
    <text evidence="1">The sequence shown here is derived from an EMBL/GenBank/DDBJ whole genome shotgun (WGS) entry which is preliminary data.</text>
</comment>
<sequence>MSAYWSETEERRKMTEKYTHAFGMGFARRISLNSLALARKVKEQLGFEEVFPAVFKGALLVRDRRGNTYFIGLHDPRVLTYARRRIILFRNRNEDIDFVFEP</sequence>
<dbReference type="EMBL" id="QMWP01000001">
    <property type="protein sequence ID" value="RLG71296.1"/>
    <property type="molecule type" value="Genomic_DNA"/>
</dbReference>
<accession>A0A497JIQ9</accession>
<evidence type="ECO:0000313" key="1">
    <source>
        <dbReference type="EMBL" id="RLG71296.1"/>
    </source>
</evidence>
<organism evidence="1 2">
    <name type="scientific">Candidatus Iainarchaeum sp</name>
    <dbReference type="NCBI Taxonomy" id="3101447"/>
    <lineage>
        <taxon>Archaea</taxon>
        <taxon>Candidatus Iainarchaeota</taxon>
        <taxon>Candidatus Iainarchaeia</taxon>
        <taxon>Candidatus Iainarchaeales</taxon>
        <taxon>Candidatus Iainarchaeaceae</taxon>
        <taxon>Candidatus Iainarchaeum</taxon>
    </lineage>
</organism>
<name>A0A497JIQ9_9ARCH</name>
<reference evidence="1 2" key="1">
    <citation type="submission" date="2018-06" db="EMBL/GenBank/DDBJ databases">
        <title>Extensive metabolic versatility and redundancy in microbially diverse, dynamic hydrothermal sediments.</title>
        <authorList>
            <person name="Dombrowski N."/>
            <person name="Teske A."/>
            <person name="Baker B.J."/>
        </authorList>
    </citation>
    <scope>NUCLEOTIDE SEQUENCE [LARGE SCALE GENOMIC DNA]</scope>
    <source>
        <strain evidence="1">B51_G17</strain>
    </source>
</reference>
<dbReference type="AlphaFoldDB" id="A0A497JIQ9"/>
<gene>
    <name evidence="1" type="ORF">DRO04_00100</name>
</gene>
<protein>
    <submittedName>
        <fullName evidence="1">Uncharacterized protein</fullName>
    </submittedName>
</protein>